<gene>
    <name evidence="5" type="ORF">ACFO9K_02725</name>
</gene>
<reference evidence="5 6" key="1">
    <citation type="journal article" date="2019" name="Int. J. Syst. Evol. Microbiol.">
        <title>The Global Catalogue of Microorganisms (GCM) 10K type strain sequencing project: providing services to taxonomists for standard genome sequencing and annotation.</title>
        <authorList>
            <consortium name="The Broad Institute Genomics Platform"/>
            <consortium name="The Broad Institute Genome Sequencing Center for Infectious Disease"/>
            <person name="Wu L."/>
            <person name="Ma J."/>
        </authorList>
    </citation>
    <scope>NUCLEOTIDE SEQUENCE [LARGE SCALE GENOMIC DNA]</scope>
    <source>
        <strain evidence="5 6">XZYJ18</strain>
    </source>
</reference>
<dbReference type="EMBL" id="JBHSHT010000001">
    <property type="protein sequence ID" value="MFC4823170.1"/>
    <property type="molecule type" value="Genomic_DNA"/>
</dbReference>
<protein>
    <submittedName>
        <fullName evidence="5">Helix-turn-helix transcriptional regulator</fullName>
    </submittedName>
</protein>
<dbReference type="Pfam" id="PF24034">
    <property type="entry name" value="DUF7343"/>
    <property type="match status" value="1"/>
</dbReference>
<evidence type="ECO:0000313" key="6">
    <source>
        <dbReference type="Proteomes" id="UP001595945"/>
    </source>
</evidence>
<sequence>MRRLLAVALVVLLLVGTAPVATVSGTHSAREMSPRAQTLAATDNFDSVEFHITVYENGTAEWTFTYQRTLNNDTERQQFERFADEFNNNSTALYTNFKQQARQLTSAGHNATNRVMKAESFSKKAYVGGLVNNNRGIVKMSFQWTGFGYSEDDSGNIMIGDVFEGGLYIGPNQSLVVHSGPGLAFESVRPKESAQPSGETLASSESVTWQGEQDFIDQRPRVKFNPVKGTTTTTTTTTNGSGDGGPGATTGTPVNGTEPPAGGGDDWSPLMIFILAVVVLLGLSAAFAWRQGDFGSFTSDTDDHGGDGGDAGNAPAANGNGPTTTEPSVSDEELLTDEARVKKLLDENGGRMKQVNIVEETGWSKSKVSMLLSEMEEDGDISKLRVGRENIISLEGHEPDAAGSPLEGE</sequence>
<organism evidence="5 6">
    <name type="scientific">Halorussus aquaticus</name>
    <dbReference type="NCBI Taxonomy" id="2953748"/>
    <lineage>
        <taxon>Archaea</taxon>
        <taxon>Methanobacteriati</taxon>
        <taxon>Methanobacteriota</taxon>
        <taxon>Stenosarchaea group</taxon>
        <taxon>Halobacteria</taxon>
        <taxon>Halobacteriales</taxon>
        <taxon>Haladaptataceae</taxon>
        <taxon>Halorussus</taxon>
    </lineage>
</organism>
<feature type="compositionally biased region" description="Low complexity" evidence="1">
    <location>
        <begin position="312"/>
        <end position="325"/>
    </location>
</feature>
<dbReference type="Proteomes" id="UP001595945">
    <property type="component" value="Unassembled WGS sequence"/>
</dbReference>
<evidence type="ECO:0000259" key="4">
    <source>
        <dbReference type="Pfam" id="PF24036"/>
    </source>
</evidence>
<dbReference type="Pfam" id="PF24036">
    <property type="entry name" value="DUF7345"/>
    <property type="match status" value="1"/>
</dbReference>
<dbReference type="RefSeq" id="WP_254267340.1">
    <property type="nucleotide sequence ID" value="NZ_CP100400.1"/>
</dbReference>
<dbReference type="InterPro" id="IPR036390">
    <property type="entry name" value="WH_DNA-bd_sf"/>
</dbReference>
<feature type="domain" description="DUF7343" evidence="3">
    <location>
        <begin position="334"/>
        <end position="394"/>
    </location>
</feature>
<feature type="compositionally biased region" description="Low complexity" evidence="1">
    <location>
        <begin position="229"/>
        <end position="240"/>
    </location>
</feature>
<feature type="compositionally biased region" description="Polar residues" evidence="1">
    <location>
        <begin position="194"/>
        <end position="211"/>
    </location>
</feature>
<name>A0ABD5PXT5_9EURY</name>
<feature type="region of interest" description="Disordered" evidence="1">
    <location>
        <begin position="300"/>
        <end position="333"/>
    </location>
</feature>
<keyword evidence="2" id="KW-1133">Transmembrane helix</keyword>
<dbReference type="InterPro" id="IPR055769">
    <property type="entry name" value="DUF7345"/>
</dbReference>
<dbReference type="InterPro" id="IPR055767">
    <property type="entry name" value="DUF7343"/>
</dbReference>
<proteinExistence type="predicted"/>
<keyword evidence="6" id="KW-1185">Reference proteome</keyword>
<comment type="caution">
    <text evidence="5">The sequence shown here is derived from an EMBL/GenBank/DDBJ whole genome shotgun (WGS) entry which is preliminary data.</text>
</comment>
<keyword evidence="2" id="KW-0472">Membrane</keyword>
<evidence type="ECO:0000313" key="5">
    <source>
        <dbReference type="EMBL" id="MFC4823170.1"/>
    </source>
</evidence>
<feature type="transmembrane region" description="Helical" evidence="2">
    <location>
        <begin position="267"/>
        <end position="289"/>
    </location>
</feature>
<evidence type="ECO:0000259" key="3">
    <source>
        <dbReference type="Pfam" id="PF24034"/>
    </source>
</evidence>
<evidence type="ECO:0000256" key="1">
    <source>
        <dbReference type="SAM" id="MobiDB-lite"/>
    </source>
</evidence>
<dbReference type="SUPFAM" id="SSF46785">
    <property type="entry name" value="Winged helix' DNA-binding domain"/>
    <property type="match status" value="1"/>
</dbReference>
<feature type="domain" description="DUF7345" evidence="4">
    <location>
        <begin position="52"/>
        <end position="182"/>
    </location>
</feature>
<dbReference type="GeneID" id="73045786"/>
<evidence type="ECO:0000256" key="2">
    <source>
        <dbReference type="SAM" id="Phobius"/>
    </source>
</evidence>
<feature type="region of interest" description="Disordered" evidence="1">
    <location>
        <begin position="188"/>
        <end position="263"/>
    </location>
</feature>
<keyword evidence="2" id="KW-0812">Transmembrane</keyword>
<dbReference type="AlphaFoldDB" id="A0ABD5PXT5"/>
<accession>A0ABD5PXT5</accession>